<dbReference type="InterPro" id="IPR017853">
    <property type="entry name" value="GH"/>
</dbReference>
<organism evidence="1 2">
    <name type="scientific">Rhodothermus marinus (strain ATCC 43812 / DSM 4252 / R-10)</name>
    <name type="common">Rhodothermus obamensis</name>
    <dbReference type="NCBI Taxonomy" id="518766"/>
    <lineage>
        <taxon>Bacteria</taxon>
        <taxon>Pseudomonadati</taxon>
        <taxon>Rhodothermota</taxon>
        <taxon>Rhodothermia</taxon>
        <taxon>Rhodothermales</taxon>
        <taxon>Rhodothermaceae</taxon>
        <taxon>Rhodothermus</taxon>
    </lineage>
</organism>
<gene>
    <name evidence="1" type="ordered locus">Rmar_0489</name>
</gene>
<dbReference type="AlphaFoldDB" id="D0MEU1"/>
<proteinExistence type="predicted"/>
<dbReference type="KEGG" id="rmr:Rmar_0489"/>
<dbReference type="eggNOG" id="COG3934">
    <property type="taxonomic scope" value="Bacteria"/>
</dbReference>
<reference evidence="1 2" key="1">
    <citation type="journal article" date="2009" name="Stand. Genomic Sci.">
        <title>Complete genome sequence of Rhodothermus marinus type strain (R-10).</title>
        <authorList>
            <person name="Nolan M."/>
            <person name="Tindall B.J."/>
            <person name="Pomrenke H."/>
            <person name="Lapidus A."/>
            <person name="Copeland A."/>
            <person name="Glavina Del Rio T."/>
            <person name="Lucas S."/>
            <person name="Chen F."/>
            <person name="Tice H."/>
            <person name="Cheng J.F."/>
            <person name="Saunders E."/>
            <person name="Han C."/>
            <person name="Bruce D."/>
            <person name="Goodwin L."/>
            <person name="Chain P."/>
            <person name="Pitluck S."/>
            <person name="Ovchinikova G."/>
            <person name="Pati A."/>
            <person name="Ivanova N."/>
            <person name="Mavromatis K."/>
            <person name="Chen A."/>
            <person name="Palaniappan K."/>
            <person name="Land M."/>
            <person name="Hauser L."/>
            <person name="Chang Y.J."/>
            <person name="Jeffries C.D."/>
            <person name="Brettin T."/>
            <person name="Goker M."/>
            <person name="Bristow J."/>
            <person name="Eisen J.A."/>
            <person name="Markowitz V."/>
            <person name="Hugenholtz P."/>
            <person name="Kyrpides N.C."/>
            <person name="Klenk H.P."/>
            <person name="Detter J.C."/>
        </authorList>
    </citation>
    <scope>NUCLEOTIDE SEQUENCE [LARGE SCALE GENOMIC DNA]</scope>
    <source>
        <strain evidence="2">ATCC 43812 / DSM 4252 / R-10</strain>
    </source>
</reference>
<dbReference type="HOGENOM" id="CLU_016646_0_0_10"/>
<dbReference type="SUPFAM" id="SSF51445">
    <property type="entry name" value="(Trans)glycosidases"/>
    <property type="match status" value="1"/>
</dbReference>
<dbReference type="EMBL" id="CP001807">
    <property type="protein sequence ID" value="ACY47391.1"/>
    <property type="molecule type" value="Genomic_DNA"/>
</dbReference>
<protein>
    <submittedName>
        <fullName evidence="1">Membrane of secreted protein</fullName>
    </submittedName>
</protein>
<name>D0MEU1_RHOM4</name>
<dbReference type="Gene3D" id="3.20.20.80">
    <property type="entry name" value="Glycosidases"/>
    <property type="match status" value="1"/>
</dbReference>
<evidence type="ECO:0000313" key="2">
    <source>
        <dbReference type="Proteomes" id="UP000002221"/>
    </source>
</evidence>
<keyword evidence="2" id="KW-1185">Reference proteome</keyword>
<evidence type="ECO:0000313" key="1">
    <source>
        <dbReference type="EMBL" id="ACY47391.1"/>
    </source>
</evidence>
<dbReference type="Proteomes" id="UP000002221">
    <property type="component" value="Chromosome"/>
</dbReference>
<dbReference type="STRING" id="518766.Rmar_0489"/>
<accession>D0MEU1</accession>
<sequence length="835" mass="93744">MLVALAVQAQTPEPVRTFVDAQGVWRWTDTGAEVAFFGVNYTTPFAHAYRAHRLRRVDLRRAIEADVAHLARLRLNAFRIHVWDREISDHRGNLIENEHLELLDYLIARLKAHGIAIVLTPIAWWGTGYPEPDPKTDGFSDHYSKCELTADTTAWRIQANYLRQFIRHVNPYTGLSYRDDPDILAVEIFNEPCHRTAPDTTTRYINTLVAALREAGLRKPIFYNISEGYTDAHGRAVCAADVQGITFQWYPTGLVRGRMLEGNMLPNVDRYAMPPAAFPECRNKTRMVYEFDAADVGGAYMYPAMARSFRAAGFQWATQFAYDPLFIADANTEYPTHYVNLVYTPAKAISLMIAAEAFRRLPRGVETGTYPESARFGPFRVDAARDLSEMVTDTAFFYSNTTDTRPPRPEQLRHVAGVGSSPVVQYEGTGAYFLDRLAEGVWRLEVYPDAYWVRDPFGRTGLHRPVARLVRRQRRMTIRLPDLGPDFSVQPLNPGNAHRPAVVAGAFGIRPGVYLLRAAGAAAVDSSWLRPVPFYLPPAAEFGLQVLHAPPVELTATDTLRVQVVADAAPDSVRLYVQRPGWRGFAAVRMVPLGGDRYGATLPPSVAQPGVLTYAITVYIGGRTHTFPADEPRDVRDWDFAGRTFWQTTLVTPEAPIVLLDPRRDADRLLLPRFGRGFRFAVEPVPTDEPGRWALRATASGPDPEAQGFVFRTELPATLRDRLARGSWTHLRVRARACQGVRRLEVALVDLDGVAWAATVTLREDWRDVRIPLHALRPVELALLPRPYPSFHPYFFRTTPRADRIDPARLDGLQFRVRATEGAPAFEVAAVALVP</sequence>